<organism evidence="1 2">
    <name type="scientific">Bacteroides stercoris ATCC 43183</name>
    <dbReference type="NCBI Taxonomy" id="449673"/>
    <lineage>
        <taxon>Bacteria</taxon>
        <taxon>Pseudomonadati</taxon>
        <taxon>Bacteroidota</taxon>
        <taxon>Bacteroidia</taxon>
        <taxon>Bacteroidales</taxon>
        <taxon>Bacteroidaceae</taxon>
        <taxon>Bacteroides</taxon>
    </lineage>
</organism>
<sequence length="202" mass="23740">MPAPRAGCLTDKWKKDMATKDVKEFNGWFDRSYARLKERLSIYGKIDEDAFHDAYLAVRKQVMFASGGIDELESYFFGCYRRILQSGARDESRYDSPGDEYFARLGETDCAEETEEREEMLTGCDRLVRDIQKFLRRHFSYEDYRIFMLRFYETGSSFRTIARHMGEKTSVVTRRAQAMMESVRANRKFIARRRLIMAGEAA</sequence>
<dbReference type="AlphaFoldDB" id="B0NMU8"/>
<reference evidence="1 2" key="2">
    <citation type="submission" date="2007-11" db="EMBL/GenBank/DDBJ databases">
        <authorList>
            <person name="Fulton L."/>
            <person name="Clifton S."/>
            <person name="Fulton B."/>
            <person name="Xu J."/>
            <person name="Minx P."/>
            <person name="Pepin K.H."/>
            <person name="Johnson M."/>
            <person name="Thiruvilangam P."/>
            <person name="Bhonagiri V."/>
            <person name="Nash W.E."/>
            <person name="Mardis E.R."/>
            <person name="Wilson R.K."/>
        </authorList>
    </citation>
    <scope>NUCLEOTIDE SEQUENCE [LARGE SCALE GENOMIC DNA]</scope>
    <source>
        <strain evidence="1 2">ATCC 43183</strain>
    </source>
</reference>
<gene>
    <name evidence="1" type="ORF">BACSTE_00865</name>
</gene>
<dbReference type="EMBL" id="ABFZ02000017">
    <property type="protein sequence ID" value="EDS16195.1"/>
    <property type="molecule type" value="Genomic_DNA"/>
</dbReference>
<accession>B0NMU8</accession>
<proteinExistence type="predicted"/>
<comment type="caution">
    <text evidence="1">The sequence shown here is derived from an EMBL/GenBank/DDBJ whole genome shotgun (WGS) entry which is preliminary data.</text>
</comment>
<evidence type="ECO:0000313" key="1">
    <source>
        <dbReference type="EMBL" id="EDS16195.1"/>
    </source>
</evidence>
<reference evidence="1 2" key="1">
    <citation type="submission" date="2007-11" db="EMBL/GenBank/DDBJ databases">
        <title>Draft genome sequence of Bacteroides stercoris(ATCC 43183).</title>
        <authorList>
            <person name="Sudarsanam P."/>
            <person name="Ley R."/>
            <person name="Guruge J."/>
            <person name="Turnbaugh P.J."/>
            <person name="Mahowald M."/>
            <person name="Liep D."/>
            <person name="Gordon J."/>
        </authorList>
    </citation>
    <scope>NUCLEOTIDE SEQUENCE [LARGE SCALE GENOMIC DNA]</scope>
    <source>
        <strain evidence="1 2">ATCC 43183</strain>
    </source>
</reference>
<dbReference type="Proteomes" id="UP000004713">
    <property type="component" value="Unassembled WGS sequence"/>
</dbReference>
<evidence type="ECO:0000313" key="2">
    <source>
        <dbReference type="Proteomes" id="UP000004713"/>
    </source>
</evidence>
<dbReference type="HOGENOM" id="CLU_1451715_0_0_10"/>
<protein>
    <submittedName>
        <fullName evidence="1">RNA polymerase sigma factor, sigma-70 family</fullName>
    </submittedName>
</protein>
<name>B0NMU8_BACSE</name>
<dbReference type="eggNOG" id="COG1595">
    <property type="taxonomic scope" value="Bacteria"/>
</dbReference>